<accession>A0AAN6XXG7</accession>
<evidence type="ECO:0000313" key="2">
    <source>
        <dbReference type="Proteomes" id="UP001301769"/>
    </source>
</evidence>
<gene>
    <name evidence="1" type="ORF">QBC37DRAFT_78929</name>
</gene>
<organism evidence="1 2">
    <name type="scientific">Rhypophila decipiens</name>
    <dbReference type="NCBI Taxonomy" id="261697"/>
    <lineage>
        <taxon>Eukaryota</taxon>
        <taxon>Fungi</taxon>
        <taxon>Dikarya</taxon>
        <taxon>Ascomycota</taxon>
        <taxon>Pezizomycotina</taxon>
        <taxon>Sordariomycetes</taxon>
        <taxon>Sordariomycetidae</taxon>
        <taxon>Sordariales</taxon>
        <taxon>Naviculisporaceae</taxon>
        <taxon>Rhypophila</taxon>
    </lineage>
</organism>
<evidence type="ECO:0000313" key="1">
    <source>
        <dbReference type="EMBL" id="KAK4208376.1"/>
    </source>
</evidence>
<proteinExistence type="predicted"/>
<sequence>MPSGDLKSCLRTGTPKSIRQTLDQAVTESDNPSSLTKPLLEWIDRGDLPPAIFATCIRVSKNPEVLVAALNKSKNASVRLAAINSLGLRLRSASDFRPTWDVLGGPAGVATLMQTLNLKDLARLCRVLGDTYRFAGARDVREQEMSELLRLLCDLDPDKPKCDPGTTIIRDPQLPAIRHLYEQIVKACGIDVRVEWISEKTRPTYVPPTILQVLGHYPRRADSSMIQTRILQQVFDEKNKIVRLSVFPIQYPNDRSFINMLLKDRSFINMFLERLAEEIPCDWRFDRPEDFFRKLASPNASWLQNRRRSSSTDRYVFWNMVLVCLRKFPDLAPHLGFDNRSQGGLHMNHTYNIIHTLSGGFWIRAISWWASTRTVAKRARATQVLQSLLKLIPEDVGLSCHLYLELFRCAKVRVVLRYELLRLLFQHQKMYGFDIESPGNNDKTRMKDFLKLPLELLDMMLPERAVELHNLMLELDPNHKFVASQYPYPPSIFTKTKDYQPDTLLFRAHFESRLPADSSKRDAVLDHTLAGELGLCKEKAAKAKPRGLGPLWLRSALLLSIARGSLEGYSAMLQWASQFDNDAVSAKTTYAYNVLGTEEGIQLLCGIPNAEAVSCRTVAEVNESIQAANTIVLSLFEQVARAAEVHEREEGRLTSLLKTGKKKAKDKASIWTYADSFPLQVVMKRLRHVNTFQSYWRLSDDEVYEKIWQPTLEMLVSTERFRQKEQNERLGYVRLEGPLGLTNYPLLIGLRNPTWRFFDNLAKERDLIWTEQSESAHATRQPRLPVQYLVPFIGVFNTLCPL</sequence>
<dbReference type="AlphaFoldDB" id="A0AAN6XXG7"/>
<name>A0AAN6XXG7_9PEZI</name>
<comment type="caution">
    <text evidence="1">The sequence shown here is derived from an EMBL/GenBank/DDBJ whole genome shotgun (WGS) entry which is preliminary data.</text>
</comment>
<dbReference type="Proteomes" id="UP001301769">
    <property type="component" value="Unassembled WGS sequence"/>
</dbReference>
<keyword evidence="2" id="KW-1185">Reference proteome</keyword>
<reference evidence="1" key="2">
    <citation type="submission" date="2023-05" db="EMBL/GenBank/DDBJ databases">
        <authorList>
            <consortium name="Lawrence Berkeley National Laboratory"/>
            <person name="Steindorff A."/>
            <person name="Hensen N."/>
            <person name="Bonometti L."/>
            <person name="Westerberg I."/>
            <person name="Brannstrom I.O."/>
            <person name="Guillou S."/>
            <person name="Cros-Aarteil S."/>
            <person name="Calhoun S."/>
            <person name="Haridas S."/>
            <person name="Kuo A."/>
            <person name="Mondo S."/>
            <person name="Pangilinan J."/>
            <person name="Riley R."/>
            <person name="Labutti K."/>
            <person name="Andreopoulos B."/>
            <person name="Lipzen A."/>
            <person name="Chen C."/>
            <person name="Yanf M."/>
            <person name="Daum C."/>
            <person name="Ng V."/>
            <person name="Clum A."/>
            <person name="Ohm R."/>
            <person name="Martin F."/>
            <person name="Silar P."/>
            <person name="Natvig D."/>
            <person name="Lalanne C."/>
            <person name="Gautier V."/>
            <person name="Ament-Velasquez S.L."/>
            <person name="Kruys A."/>
            <person name="Hutchinson M.I."/>
            <person name="Powell A.J."/>
            <person name="Barry K."/>
            <person name="Miller A.N."/>
            <person name="Grigoriev I.V."/>
            <person name="Debuchy R."/>
            <person name="Gladieux P."/>
            <person name="Thoren M.H."/>
            <person name="Johannesson H."/>
        </authorList>
    </citation>
    <scope>NUCLEOTIDE SEQUENCE</scope>
    <source>
        <strain evidence="1">PSN293</strain>
    </source>
</reference>
<protein>
    <submittedName>
        <fullName evidence="1">Uncharacterized protein</fullName>
    </submittedName>
</protein>
<dbReference type="EMBL" id="MU858246">
    <property type="protein sequence ID" value="KAK4208376.1"/>
    <property type="molecule type" value="Genomic_DNA"/>
</dbReference>
<reference evidence="1" key="1">
    <citation type="journal article" date="2023" name="Mol. Phylogenet. Evol.">
        <title>Genome-scale phylogeny and comparative genomics of the fungal order Sordariales.</title>
        <authorList>
            <person name="Hensen N."/>
            <person name="Bonometti L."/>
            <person name="Westerberg I."/>
            <person name="Brannstrom I.O."/>
            <person name="Guillou S."/>
            <person name="Cros-Aarteil S."/>
            <person name="Calhoun S."/>
            <person name="Haridas S."/>
            <person name="Kuo A."/>
            <person name="Mondo S."/>
            <person name="Pangilinan J."/>
            <person name="Riley R."/>
            <person name="LaButti K."/>
            <person name="Andreopoulos B."/>
            <person name="Lipzen A."/>
            <person name="Chen C."/>
            <person name="Yan M."/>
            <person name="Daum C."/>
            <person name="Ng V."/>
            <person name="Clum A."/>
            <person name="Steindorff A."/>
            <person name="Ohm R.A."/>
            <person name="Martin F."/>
            <person name="Silar P."/>
            <person name="Natvig D.O."/>
            <person name="Lalanne C."/>
            <person name="Gautier V."/>
            <person name="Ament-Velasquez S.L."/>
            <person name="Kruys A."/>
            <person name="Hutchinson M.I."/>
            <person name="Powell A.J."/>
            <person name="Barry K."/>
            <person name="Miller A.N."/>
            <person name="Grigoriev I.V."/>
            <person name="Debuchy R."/>
            <person name="Gladieux P."/>
            <person name="Hiltunen Thoren M."/>
            <person name="Johannesson H."/>
        </authorList>
    </citation>
    <scope>NUCLEOTIDE SEQUENCE</scope>
    <source>
        <strain evidence="1">PSN293</strain>
    </source>
</reference>